<dbReference type="Proteomes" id="UP001638806">
    <property type="component" value="Unassembled WGS sequence"/>
</dbReference>
<proteinExistence type="predicted"/>
<name>A0ACC4DNH0_PURLI</name>
<keyword evidence="2" id="KW-1185">Reference proteome</keyword>
<organism evidence="1 2">
    <name type="scientific">Purpureocillium lilacinum</name>
    <name type="common">Paecilomyces lilacinus</name>
    <dbReference type="NCBI Taxonomy" id="33203"/>
    <lineage>
        <taxon>Eukaryota</taxon>
        <taxon>Fungi</taxon>
        <taxon>Dikarya</taxon>
        <taxon>Ascomycota</taxon>
        <taxon>Pezizomycotina</taxon>
        <taxon>Sordariomycetes</taxon>
        <taxon>Hypocreomycetidae</taxon>
        <taxon>Hypocreales</taxon>
        <taxon>Ophiocordycipitaceae</taxon>
        <taxon>Purpureocillium</taxon>
    </lineage>
</organism>
<evidence type="ECO:0000313" key="2">
    <source>
        <dbReference type="Proteomes" id="UP001638806"/>
    </source>
</evidence>
<comment type="caution">
    <text evidence="1">The sequence shown here is derived from an EMBL/GenBank/DDBJ whole genome shotgun (WGS) entry which is preliminary data.</text>
</comment>
<reference evidence="1" key="1">
    <citation type="submission" date="2024-12" db="EMBL/GenBank/DDBJ databases">
        <title>Comparative genomics and development of molecular markers within Purpureocillium lilacinum and among Purpureocillium species.</title>
        <authorList>
            <person name="Yeh Z.-Y."/>
            <person name="Ni N.-T."/>
            <person name="Lo P.-H."/>
            <person name="Mushyakhwo K."/>
            <person name="Lin C.-F."/>
            <person name="Nai Y.-S."/>
        </authorList>
    </citation>
    <scope>NUCLEOTIDE SEQUENCE</scope>
    <source>
        <strain evidence="1">NCHU-NPUST-175</strain>
    </source>
</reference>
<protein>
    <submittedName>
        <fullName evidence="1">Uncharacterized protein</fullName>
    </submittedName>
</protein>
<gene>
    <name evidence="1" type="ORF">ACCO45_008509</name>
</gene>
<dbReference type="EMBL" id="JBGNUJ010000007">
    <property type="protein sequence ID" value="KAL3957931.1"/>
    <property type="molecule type" value="Genomic_DNA"/>
</dbReference>
<sequence>MREICRPESFPHDYDELLSYYTHKGYRVIGCATRHLPKLTWVKAQKMTRDEVESRLDFVGFIIFENKLKPTTAGVLKELLDSNIGAVMVTGDNILTAISVARECGLLDRNAHCFVPRFTRGDARDPTAELHWESIDNNVYSLDKRTLSPLPVPLRPTLRCPFRWIVDYASPEVLRTMLVQGKVFARMSPDEKHELVEKLQSIDYCCGFCGDGANDCGALKAADVGISLSEAEASVAAPFTSRVFDIGCVLEVINCFKYMSLYSAIQFTSVSFLYAKASNLGDFQFLFIDLLLILPIAIFMGWAGPAPKLCRKRPTADLVSRKVLTPLLGLMGICILIQAVAYVTVRQQSWYIPPKVKHDESSIKNSENTALFLVSCFEYVLSGVLLNAGPPFRQGTLQNWPFMATITVALGVSVYMVLAPAHWLKKLMQLTNMSRGYEMALIGLGVAYIGMAWVFERHLALRLARFLGAAKERLTGRGKKRKEYKIIRESIWGN</sequence>
<accession>A0ACC4DNH0</accession>
<evidence type="ECO:0000313" key="1">
    <source>
        <dbReference type="EMBL" id="KAL3957931.1"/>
    </source>
</evidence>